<proteinExistence type="predicted"/>
<keyword evidence="3" id="KW-1185">Reference proteome</keyword>
<evidence type="ECO:0000313" key="3">
    <source>
        <dbReference type="Proteomes" id="UP000445696"/>
    </source>
</evidence>
<dbReference type="SUPFAM" id="SSF89796">
    <property type="entry name" value="CoA-transferase family III (CaiB/BaiF)"/>
    <property type="match status" value="1"/>
</dbReference>
<sequence length="380" mass="41706">MTDALPLDGIRVVEMSHMVMGPACGLILAQLGAEVIKVEPPKGDKTRDLKGMGTAFFPLFNRGKRSLVVDLSLESDRETLHRLLATADVFLENFKDGMLARQGLAAAELAKKYPSLIIAGHKGFLSGPYQHRPALDEVVQMMSGLAMMTGTRERPLRVGSSVNDIMGGMFGVIGILAALRERDKTARGKNIRIGLFENSLFSVAQHMVQFEMTGIPSTPMPERTHAWPVYDVFETSDHQRIFVAVVTDGHWTAFCKTYDLAEFLTDDRLKTATDRIEARSWTIPQVAEKMKRHSVKELTDKLEMLSIPFAPINAPEDLFNDPHVQRPGGLVHFDDSDGKTYCAPALPLELDGAALGEGLHVPALGEDTEDILKELGVSGG</sequence>
<dbReference type="RefSeq" id="WP_161339641.1">
    <property type="nucleotide sequence ID" value="NZ_JBHSDG010000003.1"/>
</dbReference>
<dbReference type="Gene3D" id="3.40.50.10540">
    <property type="entry name" value="Crotonobetainyl-coa:carnitine coa-transferase, domain 1"/>
    <property type="match status" value="1"/>
</dbReference>
<dbReference type="PANTHER" id="PTHR48207:SF3">
    <property type="entry name" value="SUCCINATE--HYDROXYMETHYLGLUTARATE COA-TRANSFERASE"/>
    <property type="match status" value="1"/>
</dbReference>
<evidence type="ECO:0000313" key="2">
    <source>
        <dbReference type="EMBL" id="MZR23173.1"/>
    </source>
</evidence>
<reference evidence="2 3" key="1">
    <citation type="journal article" date="2014" name="Int. J. Syst. Evol. Microbiol.">
        <title>Sneathiella chungangensis sp. nov., isolated from a marine sand, and emended description of the genus Sneathiella.</title>
        <authorList>
            <person name="Siamphan C."/>
            <person name="Kim H."/>
            <person name="Lee J.S."/>
            <person name="Kim W."/>
        </authorList>
    </citation>
    <scope>NUCLEOTIDE SEQUENCE [LARGE SCALE GENOMIC DNA]</scope>
    <source>
        <strain evidence="2 3">KCTC 32476</strain>
    </source>
</reference>
<dbReference type="AlphaFoldDB" id="A0A845MGN0"/>
<dbReference type="GO" id="GO:0008410">
    <property type="term" value="F:CoA-transferase activity"/>
    <property type="evidence" value="ECO:0007669"/>
    <property type="project" value="TreeGrafter"/>
</dbReference>
<dbReference type="InterPro" id="IPR003673">
    <property type="entry name" value="CoA-Trfase_fam_III"/>
</dbReference>
<dbReference type="InterPro" id="IPR044855">
    <property type="entry name" value="CoA-Trfase_III_dom3_sf"/>
</dbReference>
<gene>
    <name evidence="2" type="ORF">GQF03_12625</name>
</gene>
<comment type="caution">
    <text evidence="2">The sequence shown here is derived from an EMBL/GenBank/DDBJ whole genome shotgun (WGS) entry which is preliminary data.</text>
</comment>
<dbReference type="EMBL" id="WTVA01000014">
    <property type="protein sequence ID" value="MZR23173.1"/>
    <property type="molecule type" value="Genomic_DNA"/>
</dbReference>
<dbReference type="PANTHER" id="PTHR48207">
    <property type="entry name" value="SUCCINATE--HYDROXYMETHYLGLUTARATE COA-TRANSFERASE"/>
    <property type="match status" value="1"/>
</dbReference>
<dbReference type="InterPro" id="IPR023606">
    <property type="entry name" value="CoA-Trfase_III_dom_1_sf"/>
</dbReference>
<dbReference type="InterPro" id="IPR050483">
    <property type="entry name" value="CoA-transferase_III_domain"/>
</dbReference>
<accession>A0A845MGN0</accession>
<name>A0A845MGN0_9PROT</name>
<dbReference type="Proteomes" id="UP000445696">
    <property type="component" value="Unassembled WGS sequence"/>
</dbReference>
<dbReference type="Gene3D" id="3.30.1540.10">
    <property type="entry name" value="formyl-coa transferase, domain 3"/>
    <property type="match status" value="1"/>
</dbReference>
<evidence type="ECO:0000256" key="1">
    <source>
        <dbReference type="ARBA" id="ARBA00022679"/>
    </source>
</evidence>
<organism evidence="2 3">
    <name type="scientific">Sneathiella chungangensis</name>
    <dbReference type="NCBI Taxonomy" id="1418234"/>
    <lineage>
        <taxon>Bacteria</taxon>
        <taxon>Pseudomonadati</taxon>
        <taxon>Pseudomonadota</taxon>
        <taxon>Alphaproteobacteria</taxon>
        <taxon>Sneathiellales</taxon>
        <taxon>Sneathiellaceae</taxon>
        <taxon>Sneathiella</taxon>
    </lineage>
</organism>
<protein>
    <submittedName>
        <fullName evidence="2">CoA transferase</fullName>
    </submittedName>
</protein>
<dbReference type="OrthoDB" id="5720311at2"/>
<keyword evidence="1 2" id="KW-0808">Transferase</keyword>
<dbReference type="Pfam" id="PF02515">
    <property type="entry name" value="CoA_transf_3"/>
    <property type="match status" value="1"/>
</dbReference>